<evidence type="ECO:0000256" key="2">
    <source>
        <dbReference type="SAM" id="Phobius"/>
    </source>
</evidence>
<organism evidence="3 4">
    <name type="scientific">Pirellulimonas nuda</name>
    <dbReference type="NCBI Taxonomy" id="2528009"/>
    <lineage>
        <taxon>Bacteria</taxon>
        <taxon>Pseudomonadati</taxon>
        <taxon>Planctomycetota</taxon>
        <taxon>Planctomycetia</taxon>
        <taxon>Pirellulales</taxon>
        <taxon>Lacipirellulaceae</taxon>
        <taxon>Pirellulimonas</taxon>
    </lineage>
</organism>
<accession>A0A518DBF3</accession>
<evidence type="ECO:0000313" key="3">
    <source>
        <dbReference type="EMBL" id="QDU88814.1"/>
    </source>
</evidence>
<reference evidence="3 4" key="1">
    <citation type="submission" date="2019-02" db="EMBL/GenBank/DDBJ databases">
        <title>Deep-cultivation of Planctomycetes and their phenomic and genomic characterization uncovers novel biology.</title>
        <authorList>
            <person name="Wiegand S."/>
            <person name="Jogler M."/>
            <person name="Boedeker C."/>
            <person name="Pinto D."/>
            <person name="Vollmers J."/>
            <person name="Rivas-Marin E."/>
            <person name="Kohn T."/>
            <person name="Peeters S.H."/>
            <person name="Heuer A."/>
            <person name="Rast P."/>
            <person name="Oberbeckmann S."/>
            <person name="Bunk B."/>
            <person name="Jeske O."/>
            <person name="Meyerdierks A."/>
            <person name="Storesund J.E."/>
            <person name="Kallscheuer N."/>
            <person name="Luecker S."/>
            <person name="Lage O.M."/>
            <person name="Pohl T."/>
            <person name="Merkel B.J."/>
            <person name="Hornburger P."/>
            <person name="Mueller R.-W."/>
            <person name="Bruemmer F."/>
            <person name="Labrenz M."/>
            <person name="Spormann A.M."/>
            <person name="Op den Camp H."/>
            <person name="Overmann J."/>
            <person name="Amann R."/>
            <person name="Jetten M.S.M."/>
            <person name="Mascher T."/>
            <person name="Medema M.H."/>
            <person name="Devos D.P."/>
            <person name="Kaster A.-K."/>
            <person name="Ovreas L."/>
            <person name="Rohde M."/>
            <person name="Galperin M.Y."/>
            <person name="Jogler C."/>
        </authorList>
    </citation>
    <scope>NUCLEOTIDE SEQUENCE [LARGE SCALE GENOMIC DNA]</scope>
    <source>
        <strain evidence="3 4">Pla175</strain>
    </source>
</reference>
<dbReference type="KEGG" id="pnd:Pla175_21980"/>
<keyword evidence="2" id="KW-1133">Transmembrane helix</keyword>
<feature type="transmembrane region" description="Helical" evidence="2">
    <location>
        <begin position="21"/>
        <end position="41"/>
    </location>
</feature>
<dbReference type="EMBL" id="CP036291">
    <property type="protein sequence ID" value="QDU88814.1"/>
    <property type="molecule type" value="Genomic_DNA"/>
</dbReference>
<keyword evidence="2" id="KW-0812">Transmembrane</keyword>
<evidence type="ECO:0000256" key="1">
    <source>
        <dbReference type="SAM" id="MobiDB-lite"/>
    </source>
</evidence>
<gene>
    <name evidence="3" type="ORF">Pla175_21980</name>
</gene>
<name>A0A518DBF3_9BACT</name>
<protein>
    <submittedName>
        <fullName evidence="3">Uncharacterized protein</fullName>
    </submittedName>
</protein>
<proteinExistence type="predicted"/>
<feature type="region of interest" description="Disordered" evidence="1">
    <location>
        <begin position="48"/>
        <end position="68"/>
    </location>
</feature>
<dbReference type="AlphaFoldDB" id="A0A518DBF3"/>
<dbReference type="Proteomes" id="UP000317429">
    <property type="component" value="Chromosome"/>
</dbReference>
<keyword evidence="2" id="KW-0472">Membrane</keyword>
<sequence length="68" mass="7305">MSFSASQRPVGRLMQSDEASLRGQLAVLAFVALAIWFRAIVLSGAPDFQAPEPINHSTPAAVEPAPWE</sequence>
<keyword evidence="4" id="KW-1185">Reference proteome</keyword>
<evidence type="ECO:0000313" key="4">
    <source>
        <dbReference type="Proteomes" id="UP000317429"/>
    </source>
</evidence>